<dbReference type="GO" id="GO:0003677">
    <property type="term" value="F:DNA binding"/>
    <property type="evidence" value="ECO:0007669"/>
    <property type="project" value="UniProtKB-KW"/>
</dbReference>
<evidence type="ECO:0000313" key="6">
    <source>
        <dbReference type="Proteomes" id="UP000238164"/>
    </source>
</evidence>
<dbReference type="AlphaFoldDB" id="A0A2N9JGI5"/>
<dbReference type="InterPro" id="IPR051081">
    <property type="entry name" value="HTH_MetalResp_TranReg"/>
</dbReference>
<dbReference type="CDD" id="cd00090">
    <property type="entry name" value="HTH_ARSR"/>
    <property type="match status" value="1"/>
</dbReference>
<name>A0A2N9JGI5_9ACTN</name>
<evidence type="ECO:0000259" key="4">
    <source>
        <dbReference type="PROSITE" id="PS50987"/>
    </source>
</evidence>
<protein>
    <submittedName>
        <fullName evidence="5">ArsR family transcriptional regulator</fullName>
    </submittedName>
</protein>
<gene>
    <name evidence="5" type="ORF">MPLG2_1470</name>
</gene>
<dbReference type="InterPro" id="IPR011991">
    <property type="entry name" value="ArsR-like_HTH"/>
</dbReference>
<proteinExistence type="predicted"/>
<dbReference type="NCBIfam" id="NF033788">
    <property type="entry name" value="HTH_metalloreg"/>
    <property type="match status" value="1"/>
</dbReference>
<dbReference type="InterPro" id="IPR001845">
    <property type="entry name" value="HTH_ArsR_DNA-bd_dom"/>
</dbReference>
<evidence type="ECO:0000313" key="5">
    <source>
        <dbReference type="EMBL" id="SPD86506.1"/>
    </source>
</evidence>
<reference evidence="5 6" key="1">
    <citation type="submission" date="2018-02" db="EMBL/GenBank/DDBJ databases">
        <authorList>
            <person name="Cohen D.B."/>
            <person name="Kent A.D."/>
        </authorList>
    </citation>
    <scope>NUCLEOTIDE SEQUENCE [LARGE SCALE GENOMIC DNA]</scope>
    <source>
        <strain evidence="5">1</strain>
    </source>
</reference>
<dbReference type="PROSITE" id="PS50987">
    <property type="entry name" value="HTH_ARSR_2"/>
    <property type="match status" value="1"/>
</dbReference>
<evidence type="ECO:0000256" key="2">
    <source>
        <dbReference type="ARBA" id="ARBA00023125"/>
    </source>
</evidence>
<dbReference type="Proteomes" id="UP000238164">
    <property type="component" value="Chromosome 1"/>
</dbReference>
<dbReference type="PANTHER" id="PTHR33154">
    <property type="entry name" value="TRANSCRIPTIONAL REGULATOR, ARSR FAMILY"/>
    <property type="match status" value="1"/>
</dbReference>
<accession>A0A2N9JGI5</accession>
<keyword evidence="2" id="KW-0238">DNA-binding</keyword>
<organism evidence="5 6">
    <name type="scientific">Micropruina glycogenica</name>
    <dbReference type="NCBI Taxonomy" id="75385"/>
    <lineage>
        <taxon>Bacteria</taxon>
        <taxon>Bacillati</taxon>
        <taxon>Actinomycetota</taxon>
        <taxon>Actinomycetes</taxon>
        <taxon>Propionibacteriales</taxon>
        <taxon>Nocardioidaceae</taxon>
        <taxon>Micropruina</taxon>
    </lineage>
</organism>
<dbReference type="InterPro" id="IPR036388">
    <property type="entry name" value="WH-like_DNA-bd_sf"/>
</dbReference>
<dbReference type="SUPFAM" id="SSF46785">
    <property type="entry name" value="Winged helix' DNA-binding domain"/>
    <property type="match status" value="1"/>
</dbReference>
<feature type="domain" description="HTH arsR-type" evidence="4">
    <location>
        <begin position="1"/>
        <end position="86"/>
    </location>
</feature>
<dbReference type="Gene3D" id="1.10.10.10">
    <property type="entry name" value="Winged helix-like DNA-binding domain superfamily/Winged helix DNA-binding domain"/>
    <property type="match status" value="1"/>
</dbReference>
<dbReference type="PRINTS" id="PR00778">
    <property type="entry name" value="HTHARSR"/>
</dbReference>
<dbReference type="OrthoDB" id="9806976at2"/>
<sequence length="120" mass="12993">MDVFAALADPVRRDLLARLSAGPMRVVDLAAELPVSRPAVSKHLRLLGAAGLVTATPSGRETRYALRRRGLEPLNAYLATLAVRAPFAEHTLDALALEVRRTVRERRSAPETASPTKETA</sequence>
<dbReference type="SMART" id="SM00418">
    <property type="entry name" value="HTH_ARSR"/>
    <property type="match status" value="1"/>
</dbReference>
<keyword evidence="6" id="KW-1185">Reference proteome</keyword>
<dbReference type="RefSeq" id="WP_105185462.1">
    <property type="nucleotide sequence ID" value="NZ_BAAAGO010000033.1"/>
</dbReference>
<keyword evidence="3" id="KW-0804">Transcription</keyword>
<evidence type="ECO:0000256" key="3">
    <source>
        <dbReference type="ARBA" id="ARBA00023163"/>
    </source>
</evidence>
<dbReference type="EMBL" id="LT985188">
    <property type="protein sequence ID" value="SPD86506.1"/>
    <property type="molecule type" value="Genomic_DNA"/>
</dbReference>
<evidence type="ECO:0000256" key="1">
    <source>
        <dbReference type="ARBA" id="ARBA00023015"/>
    </source>
</evidence>
<dbReference type="KEGG" id="mgg:MPLG2_1470"/>
<dbReference type="Pfam" id="PF12840">
    <property type="entry name" value="HTH_20"/>
    <property type="match status" value="1"/>
</dbReference>
<keyword evidence="1" id="KW-0805">Transcription regulation</keyword>
<dbReference type="InterPro" id="IPR036390">
    <property type="entry name" value="WH_DNA-bd_sf"/>
</dbReference>
<dbReference type="PANTHER" id="PTHR33154:SF33">
    <property type="entry name" value="TRANSCRIPTIONAL REPRESSOR SDPR"/>
    <property type="match status" value="1"/>
</dbReference>
<dbReference type="GO" id="GO:0003700">
    <property type="term" value="F:DNA-binding transcription factor activity"/>
    <property type="evidence" value="ECO:0007669"/>
    <property type="project" value="InterPro"/>
</dbReference>